<accession>A0ABN9W2B5</accession>
<evidence type="ECO:0000256" key="1">
    <source>
        <dbReference type="SAM" id="MobiDB-lite"/>
    </source>
</evidence>
<proteinExistence type="predicted"/>
<feature type="region of interest" description="Disordered" evidence="1">
    <location>
        <begin position="1"/>
        <end position="55"/>
    </location>
</feature>
<feature type="compositionally biased region" description="Low complexity" evidence="1">
    <location>
        <begin position="25"/>
        <end position="35"/>
    </location>
</feature>
<gene>
    <name evidence="2" type="ORF">PCOR1329_LOCUS63400</name>
</gene>
<evidence type="ECO:0000313" key="2">
    <source>
        <dbReference type="EMBL" id="CAK0880180.1"/>
    </source>
</evidence>
<dbReference type="EMBL" id="CAUYUJ010018048">
    <property type="protein sequence ID" value="CAK0880180.1"/>
    <property type="molecule type" value="Genomic_DNA"/>
</dbReference>
<dbReference type="Proteomes" id="UP001189429">
    <property type="component" value="Unassembled WGS sequence"/>
</dbReference>
<evidence type="ECO:0000313" key="3">
    <source>
        <dbReference type="Proteomes" id="UP001189429"/>
    </source>
</evidence>
<organism evidence="2 3">
    <name type="scientific">Prorocentrum cordatum</name>
    <dbReference type="NCBI Taxonomy" id="2364126"/>
    <lineage>
        <taxon>Eukaryota</taxon>
        <taxon>Sar</taxon>
        <taxon>Alveolata</taxon>
        <taxon>Dinophyceae</taxon>
        <taxon>Prorocentrales</taxon>
        <taxon>Prorocentraceae</taxon>
        <taxon>Prorocentrum</taxon>
    </lineage>
</organism>
<keyword evidence="3" id="KW-1185">Reference proteome</keyword>
<feature type="region of interest" description="Disordered" evidence="1">
    <location>
        <begin position="89"/>
        <end position="161"/>
    </location>
</feature>
<name>A0ABN9W2B5_9DINO</name>
<comment type="caution">
    <text evidence="2">The sequence shown here is derived from an EMBL/GenBank/DDBJ whole genome shotgun (WGS) entry which is preliminary data.</text>
</comment>
<sequence>MGELIGVPAASITGQQAGPGGLRLEAGPARGEGPRASGGGAARQAAAGGEEQASLKRSIEKAEAFVLRLTSNSQYAVDRKTKREGLRLLRMPAKRAQSPQVHGMPRSGSAAPTFSRPGSARRLSGPRGSAPCFSEAAGAELGEGQDPLLTAQATWRDGLRA</sequence>
<protein>
    <submittedName>
        <fullName evidence="2">Uncharacterized protein</fullName>
    </submittedName>
</protein>
<feature type="compositionally biased region" description="Low complexity" evidence="1">
    <location>
        <begin position="42"/>
        <end position="52"/>
    </location>
</feature>
<reference evidence="2" key="1">
    <citation type="submission" date="2023-10" db="EMBL/GenBank/DDBJ databases">
        <authorList>
            <person name="Chen Y."/>
            <person name="Shah S."/>
            <person name="Dougan E. K."/>
            <person name="Thang M."/>
            <person name="Chan C."/>
        </authorList>
    </citation>
    <scope>NUCLEOTIDE SEQUENCE [LARGE SCALE GENOMIC DNA]</scope>
</reference>